<evidence type="ECO:0000313" key="5">
    <source>
        <dbReference type="EMBL" id="MBO1320884.1"/>
    </source>
</evidence>
<evidence type="ECO:0000259" key="4">
    <source>
        <dbReference type="Pfam" id="PF00775"/>
    </source>
</evidence>
<evidence type="ECO:0000256" key="3">
    <source>
        <dbReference type="ARBA" id="ARBA00023002"/>
    </source>
</evidence>
<comment type="caution">
    <text evidence="5">The sequence shown here is derived from an EMBL/GenBank/DDBJ whole genome shotgun (WGS) entry which is preliminary data.</text>
</comment>
<dbReference type="PANTHER" id="PTHR33711">
    <property type="entry name" value="DIOXYGENASE, PUTATIVE (AFU_ORTHOLOGUE AFUA_2G02910)-RELATED"/>
    <property type="match status" value="1"/>
</dbReference>
<keyword evidence="3" id="KW-0560">Oxidoreductase</keyword>
<feature type="domain" description="Intradiol ring-cleavage dioxygenases" evidence="4">
    <location>
        <begin position="60"/>
        <end position="198"/>
    </location>
</feature>
<dbReference type="GO" id="GO:0016702">
    <property type="term" value="F:oxidoreductase activity, acting on single donors with incorporation of molecular oxygen, incorporation of two atoms of oxygen"/>
    <property type="evidence" value="ECO:0007669"/>
    <property type="project" value="InterPro"/>
</dbReference>
<accession>A0A8J7QBX7</accession>
<sequence length="228" mass="24879">MNQNTQKRGVSMVTRRHWLKGVAGVLGGGLAANVAADCPITPRMGPGPFYPAVTIPKLVDLTQGGKAAGEPTFVFGQVLDRDCKPIFGAAVEIWQCDNNGRYRQDATPGDSHDPGFAYFAHAITDQQGAYFFKTILPVRYGSPGFSRAPHIHYKVHKNGFRQLVTEMHFAGDRFAAVRDQDPVLDSVPRAQRAALIAAEVDIATIPQLKPHADGKSPCRRFDLILDKA</sequence>
<dbReference type="AlphaFoldDB" id="A0A8J7QBX7"/>
<name>A0A8J7QBX7_9BACT</name>
<dbReference type="InterPro" id="IPR000627">
    <property type="entry name" value="Intradiol_dOase_C"/>
</dbReference>
<keyword evidence="6" id="KW-1185">Reference proteome</keyword>
<organism evidence="5 6">
    <name type="scientific">Acanthopleuribacter pedis</name>
    <dbReference type="NCBI Taxonomy" id="442870"/>
    <lineage>
        <taxon>Bacteria</taxon>
        <taxon>Pseudomonadati</taxon>
        <taxon>Acidobacteriota</taxon>
        <taxon>Holophagae</taxon>
        <taxon>Acanthopleuribacterales</taxon>
        <taxon>Acanthopleuribacteraceae</taxon>
        <taxon>Acanthopleuribacter</taxon>
    </lineage>
</organism>
<dbReference type="RefSeq" id="WP_207860859.1">
    <property type="nucleotide sequence ID" value="NZ_JAFREP010000020.1"/>
</dbReference>
<dbReference type="InterPro" id="IPR015889">
    <property type="entry name" value="Intradiol_dOase_core"/>
</dbReference>
<dbReference type="Proteomes" id="UP000664417">
    <property type="component" value="Unassembled WGS sequence"/>
</dbReference>
<reference evidence="5" key="1">
    <citation type="submission" date="2021-03" db="EMBL/GenBank/DDBJ databases">
        <authorList>
            <person name="Wang G."/>
        </authorList>
    </citation>
    <scope>NUCLEOTIDE SEQUENCE</scope>
    <source>
        <strain evidence="5">KCTC 12899</strain>
    </source>
</reference>
<dbReference type="Gene3D" id="2.60.130.10">
    <property type="entry name" value="Aromatic compound dioxygenase"/>
    <property type="match status" value="1"/>
</dbReference>
<dbReference type="PROSITE" id="PS51318">
    <property type="entry name" value="TAT"/>
    <property type="match status" value="1"/>
</dbReference>
<dbReference type="PANTHER" id="PTHR33711:SF10">
    <property type="entry name" value="INTRADIOL RING-CLEAVAGE DIOXYGENASES DOMAIN-CONTAINING PROTEIN"/>
    <property type="match status" value="1"/>
</dbReference>
<comment type="similarity">
    <text evidence="1">Belongs to the intradiol ring-cleavage dioxygenase family.</text>
</comment>
<proteinExistence type="inferred from homology"/>
<dbReference type="GO" id="GO:0008199">
    <property type="term" value="F:ferric iron binding"/>
    <property type="evidence" value="ECO:0007669"/>
    <property type="project" value="InterPro"/>
</dbReference>
<protein>
    <recommendedName>
        <fullName evidence="4">Intradiol ring-cleavage dioxygenases domain-containing protein</fullName>
    </recommendedName>
</protein>
<evidence type="ECO:0000256" key="1">
    <source>
        <dbReference type="ARBA" id="ARBA00007825"/>
    </source>
</evidence>
<keyword evidence="2" id="KW-0223">Dioxygenase</keyword>
<evidence type="ECO:0000256" key="2">
    <source>
        <dbReference type="ARBA" id="ARBA00022964"/>
    </source>
</evidence>
<dbReference type="SUPFAM" id="SSF49482">
    <property type="entry name" value="Aromatic compound dioxygenase"/>
    <property type="match status" value="1"/>
</dbReference>
<dbReference type="CDD" id="cd00421">
    <property type="entry name" value="intradiol_dioxygenase"/>
    <property type="match status" value="1"/>
</dbReference>
<dbReference type="InterPro" id="IPR006311">
    <property type="entry name" value="TAT_signal"/>
</dbReference>
<dbReference type="InterPro" id="IPR050770">
    <property type="entry name" value="Intradiol_RC_Dioxygenase"/>
</dbReference>
<dbReference type="Pfam" id="PF00775">
    <property type="entry name" value="Dioxygenase_C"/>
    <property type="match status" value="1"/>
</dbReference>
<gene>
    <name evidence="5" type="ORF">J3U88_20565</name>
</gene>
<evidence type="ECO:0000313" key="6">
    <source>
        <dbReference type="Proteomes" id="UP000664417"/>
    </source>
</evidence>
<dbReference type="EMBL" id="JAFREP010000020">
    <property type="protein sequence ID" value="MBO1320884.1"/>
    <property type="molecule type" value="Genomic_DNA"/>
</dbReference>